<sequence length="100" mass="11093">QNRNSHCVLIHAGEQLPVRAQLQQLCPLISSAAWVRRAEHEGFLAFCSVELAELIRVTATSASAQKKGQWLRLDARLFSRQLENNTMKAQSIHAAGTEAL</sequence>
<dbReference type="Proteomes" id="UP000053537">
    <property type="component" value="Unassembled WGS sequence"/>
</dbReference>
<gene>
    <name evidence="1" type="ORF">N310_05133</name>
</gene>
<dbReference type="EMBL" id="KK841722">
    <property type="protein sequence ID" value="KFP84101.1"/>
    <property type="molecule type" value="Genomic_DNA"/>
</dbReference>
<organism evidence="1 2">
    <name type="scientific">Acanthisitta chloris</name>
    <name type="common">rifleman</name>
    <dbReference type="NCBI Taxonomy" id="57068"/>
    <lineage>
        <taxon>Eukaryota</taxon>
        <taxon>Metazoa</taxon>
        <taxon>Chordata</taxon>
        <taxon>Craniata</taxon>
        <taxon>Vertebrata</taxon>
        <taxon>Euteleostomi</taxon>
        <taxon>Archelosauria</taxon>
        <taxon>Archosauria</taxon>
        <taxon>Dinosauria</taxon>
        <taxon>Saurischia</taxon>
        <taxon>Theropoda</taxon>
        <taxon>Coelurosauria</taxon>
        <taxon>Aves</taxon>
        <taxon>Neognathae</taxon>
        <taxon>Neoaves</taxon>
        <taxon>Telluraves</taxon>
        <taxon>Australaves</taxon>
        <taxon>Passeriformes</taxon>
        <taxon>Acanthisittidae</taxon>
        <taxon>Acanthisitta</taxon>
    </lineage>
</organism>
<reference evidence="1 2" key="1">
    <citation type="submission" date="2014-04" db="EMBL/GenBank/DDBJ databases">
        <title>Genome evolution of avian class.</title>
        <authorList>
            <person name="Zhang G."/>
            <person name="Li C."/>
        </authorList>
    </citation>
    <scope>NUCLEOTIDE SEQUENCE [LARGE SCALE GENOMIC DNA]</scope>
    <source>
        <strain evidence="1">BGI_N310</strain>
    </source>
</reference>
<evidence type="ECO:0000313" key="2">
    <source>
        <dbReference type="Proteomes" id="UP000053537"/>
    </source>
</evidence>
<proteinExistence type="predicted"/>
<feature type="non-terminal residue" evidence="1">
    <location>
        <position position="1"/>
    </location>
</feature>
<accession>A0A091N3W6</accession>
<keyword evidence="2" id="KW-1185">Reference proteome</keyword>
<protein>
    <submittedName>
        <fullName evidence="1">Uncharacterized protein</fullName>
    </submittedName>
</protein>
<feature type="non-terminal residue" evidence="1">
    <location>
        <position position="100"/>
    </location>
</feature>
<evidence type="ECO:0000313" key="1">
    <source>
        <dbReference type="EMBL" id="KFP84101.1"/>
    </source>
</evidence>
<dbReference type="AlphaFoldDB" id="A0A091N3W6"/>
<name>A0A091N3W6_9PASS</name>